<dbReference type="InterPro" id="IPR051738">
    <property type="entry name" value="SAF_Modulators"/>
</dbReference>
<keyword evidence="4" id="KW-0175">Coiled coil</keyword>
<dbReference type="Proteomes" id="UP000887577">
    <property type="component" value="Unplaced"/>
</dbReference>
<feature type="coiled-coil region" evidence="4">
    <location>
        <begin position="56"/>
        <end position="83"/>
    </location>
</feature>
<dbReference type="InterPro" id="IPR012677">
    <property type="entry name" value="Nucleotide-bd_a/b_plait_sf"/>
</dbReference>
<dbReference type="PANTHER" id="PTHR15683">
    <property type="entry name" value="SCAFFOLD ATTACHMENT FACTOR B-RELATED"/>
    <property type="match status" value="1"/>
</dbReference>
<feature type="region of interest" description="Disordered" evidence="5">
    <location>
        <begin position="559"/>
        <end position="777"/>
    </location>
</feature>
<organism evidence="7 8">
    <name type="scientific">Panagrolaimus superbus</name>
    <dbReference type="NCBI Taxonomy" id="310955"/>
    <lineage>
        <taxon>Eukaryota</taxon>
        <taxon>Metazoa</taxon>
        <taxon>Ecdysozoa</taxon>
        <taxon>Nematoda</taxon>
        <taxon>Chromadorea</taxon>
        <taxon>Rhabditida</taxon>
        <taxon>Tylenchina</taxon>
        <taxon>Panagrolaimomorpha</taxon>
        <taxon>Panagrolaimoidea</taxon>
        <taxon>Panagrolaimidae</taxon>
        <taxon>Panagrolaimus</taxon>
    </lineage>
</organism>
<evidence type="ECO:0000259" key="6">
    <source>
        <dbReference type="PROSITE" id="PS50102"/>
    </source>
</evidence>
<dbReference type="GO" id="GO:0006357">
    <property type="term" value="P:regulation of transcription by RNA polymerase II"/>
    <property type="evidence" value="ECO:0007669"/>
    <property type="project" value="TreeGrafter"/>
</dbReference>
<evidence type="ECO:0000313" key="8">
    <source>
        <dbReference type="WBParaSite" id="PSU_v2.g5325.t1"/>
    </source>
</evidence>
<feature type="compositionally biased region" description="Basic and acidic residues" evidence="5">
    <location>
        <begin position="659"/>
        <end position="673"/>
    </location>
</feature>
<evidence type="ECO:0000256" key="2">
    <source>
        <dbReference type="ARBA" id="ARBA00023242"/>
    </source>
</evidence>
<feature type="compositionally biased region" description="Basic and acidic residues" evidence="5">
    <location>
        <begin position="684"/>
        <end position="709"/>
    </location>
</feature>
<feature type="region of interest" description="Disordered" evidence="5">
    <location>
        <begin position="112"/>
        <end position="252"/>
    </location>
</feature>
<evidence type="ECO:0000256" key="5">
    <source>
        <dbReference type="SAM" id="MobiDB-lite"/>
    </source>
</evidence>
<feature type="compositionally biased region" description="Basic and acidic residues" evidence="5">
    <location>
        <begin position="205"/>
        <end position="240"/>
    </location>
</feature>
<dbReference type="Pfam" id="PF00076">
    <property type="entry name" value="RRM_1"/>
    <property type="match status" value="1"/>
</dbReference>
<dbReference type="GO" id="GO:0050684">
    <property type="term" value="P:regulation of mRNA processing"/>
    <property type="evidence" value="ECO:0007669"/>
    <property type="project" value="TreeGrafter"/>
</dbReference>
<reference evidence="8" key="1">
    <citation type="submission" date="2022-11" db="UniProtKB">
        <authorList>
            <consortium name="WormBaseParasite"/>
        </authorList>
    </citation>
    <scope>IDENTIFICATION</scope>
</reference>
<feature type="compositionally biased region" description="Basic residues" evidence="5">
    <location>
        <begin position="594"/>
        <end position="606"/>
    </location>
</feature>
<keyword evidence="3" id="KW-0694">RNA-binding</keyword>
<dbReference type="Gene3D" id="3.30.70.330">
    <property type="match status" value="1"/>
</dbReference>
<keyword evidence="2" id="KW-0539">Nucleus</keyword>
<feature type="compositionally biased region" description="Basic and acidic residues" evidence="5">
    <location>
        <begin position="496"/>
        <end position="523"/>
    </location>
</feature>
<protein>
    <submittedName>
        <fullName evidence="8">RRM domain-containing protein</fullName>
    </submittedName>
</protein>
<feature type="region of interest" description="Disordered" evidence="5">
    <location>
        <begin position="789"/>
        <end position="862"/>
    </location>
</feature>
<feature type="compositionally biased region" description="Polar residues" evidence="5">
    <location>
        <begin position="827"/>
        <end position="862"/>
    </location>
</feature>
<feature type="compositionally biased region" description="Basic residues" evidence="5">
    <location>
        <begin position="470"/>
        <end position="479"/>
    </location>
</feature>
<feature type="compositionally biased region" description="Low complexity" evidence="5">
    <location>
        <begin position="747"/>
        <end position="757"/>
    </location>
</feature>
<dbReference type="PANTHER" id="PTHR15683:SF8">
    <property type="entry name" value="SCAFFOLD ATTACHMENT FACTOR B, ISOFORM B"/>
    <property type="match status" value="1"/>
</dbReference>
<dbReference type="GO" id="GO:0043565">
    <property type="term" value="F:sequence-specific DNA binding"/>
    <property type="evidence" value="ECO:0007669"/>
    <property type="project" value="TreeGrafter"/>
</dbReference>
<evidence type="ECO:0000256" key="1">
    <source>
        <dbReference type="ARBA" id="ARBA00004123"/>
    </source>
</evidence>
<keyword evidence="7" id="KW-1185">Reference proteome</keyword>
<dbReference type="WBParaSite" id="PSU_v2.g5325.t1">
    <property type="protein sequence ID" value="PSU_v2.g5325.t1"/>
    <property type="gene ID" value="PSU_v2.g5325"/>
</dbReference>
<dbReference type="SUPFAM" id="SSF54928">
    <property type="entry name" value="RNA-binding domain, RBD"/>
    <property type="match status" value="1"/>
</dbReference>
<evidence type="ECO:0000313" key="7">
    <source>
        <dbReference type="Proteomes" id="UP000887577"/>
    </source>
</evidence>
<sequence>MLFPFLALSEQGVDINSYLFSSASDTNTTAPTTTTSMETENNDGIAAAAAAVVAASKNETGKNKEEEKQKEEVVQENVEKTIEIQATTENKSNENLFTPFTADDLIEKVEDEAELQGESENIIKKPAVVNGNGNRNEDGSPDIGDLEEREESEGDDGKNESNSMETDAEKKAEQQKQQISAIHEISDEEELDEEEMLTGDTSNQKIEKKEDEKLISDVKTESGDTDVKQETESSNKETKLPAKPRIPAGLNFPSDDPNGLRCIWIRAIPTETRLSELKLAFIDAGFTVENAKIFTTKQSSRPSAFGFMTLSSQDGAKNAVAKMNNSIFKGKVITVERACDASMLASSDLIPSSTSSSDVKKAHPPIKPPEDVKAVVSESGRSRIISNSKSSRTHDNCKTETVLTIFSTENTKSNLSVARSRTERHRSPYMNTVNRSRILRTEPQRIVEASGRSIRVVASRDSGGSSRSSRPSRHSPIRPLHRERERTPPRRHHRSPDRERIAEQERRKYEDMMRKKEEEFRRKEEALRIEAERNRIKLEKERLEKENLELKLRLQQEQLRATTNVSSSRRGPSPHSTTRHRGNTPPRRSSPPRSSRHVASPRHSSRRTPEPRHHTSSSYRQEPPPKEAYPVRRRSRSRSPVRTAYDRSRPNEYSSRGSRPQEHGSSRHSRPESPLRNVPPPTAKYERHSPRRNYESSRSDRSRRNDKIDTAYPTIEEPQRSSRSSRNGGGGGGTGRDFPSNNYDRPSNGNGNSSFGSARRESGNHFIPPPPANIPVTTYNLTTDYRTAGVNPSYSTTPGNSRNQIPATNTWPQQNFPTPNQQPQNWAHQPQNIANIPQWNPFNSSGGAGMRSNNSNQRYGGF</sequence>
<evidence type="ECO:0000256" key="4">
    <source>
        <dbReference type="SAM" id="Coils"/>
    </source>
</evidence>
<dbReference type="GO" id="GO:0003723">
    <property type="term" value="F:RNA binding"/>
    <property type="evidence" value="ECO:0007669"/>
    <property type="project" value="UniProtKB-UniRule"/>
</dbReference>
<comment type="subcellular location">
    <subcellularLocation>
        <location evidence="1">Nucleus</location>
    </subcellularLocation>
</comment>
<accession>A0A914Z4Z2</accession>
<feature type="compositionally biased region" description="Acidic residues" evidence="5">
    <location>
        <begin position="186"/>
        <end position="197"/>
    </location>
</feature>
<dbReference type="PROSITE" id="PS50102">
    <property type="entry name" value="RRM"/>
    <property type="match status" value="1"/>
</dbReference>
<feature type="domain" description="RRM" evidence="6">
    <location>
        <begin position="261"/>
        <end position="340"/>
    </location>
</feature>
<feature type="compositionally biased region" description="Low complexity" evidence="5">
    <location>
        <begin position="808"/>
        <end position="826"/>
    </location>
</feature>
<dbReference type="InterPro" id="IPR000504">
    <property type="entry name" value="RRM_dom"/>
</dbReference>
<dbReference type="InterPro" id="IPR035979">
    <property type="entry name" value="RBD_domain_sf"/>
</dbReference>
<name>A0A914Z4Z2_9BILA</name>
<feature type="compositionally biased region" description="Acidic residues" evidence="5">
    <location>
        <begin position="144"/>
        <end position="154"/>
    </location>
</feature>
<dbReference type="GO" id="GO:0005634">
    <property type="term" value="C:nucleus"/>
    <property type="evidence" value="ECO:0007669"/>
    <property type="project" value="UniProtKB-SubCell"/>
</dbReference>
<feature type="compositionally biased region" description="Polar residues" evidence="5">
    <location>
        <begin position="789"/>
        <end position="807"/>
    </location>
</feature>
<feature type="compositionally biased region" description="Low complexity" evidence="5">
    <location>
        <begin position="459"/>
        <end position="469"/>
    </location>
</feature>
<feature type="compositionally biased region" description="Polar residues" evidence="5">
    <location>
        <begin position="561"/>
        <end position="576"/>
    </location>
</feature>
<evidence type="ECO:0000256" key="3">
    <source>
        <dbReference type="PROSITE-ProRule" id="PRU00176"/>
    </source>
</evidence>
<dbReference type="SMART" id="SM00360">
    <property type="entry name" value="RRM"/>
    <property type="match status" value="1"/>
</dbReference>
<dbReference type="AlphaFoldDB" id="A0A914Z4Z2"/>
<feature type="region of interest" description="Disordered" evidence="5">
    <location>
        <begin position="441"/>
        <end position="523"/>
    </location>
</feature>
<proteinExistence type="predicted"/>